<dbReference type="OrthoDB" id="211933at2"/>
<dbReference type="InterPro" id="IPR058652">
    <property type="entry name" value="VapC50_C"/>
</dbReference>
<feature type="domain" description="PIN" evidence="1">
    <location>
        <begin position="8"/>
        <end position="114"/>
    </location>
</feature>
<name>A0A1U7IKZ0_9CYAN</name>
<evidence type="ECO:0000259" key="2">
    <source>
        <dbReference type="Pfam" id="PF26343"/>
    </source>
</evidence>
<gene>
    <name evidence="3" type="ORF">NIES2119_11860</name>
</gene>
<dbReference type="Pfam" id="PF26343">
    <property type="entry name" value="VapC50_C"/>
    <property type="match status" value="1"/>
</dbReference>
<accession>A0A1U7IKZ0</accession>
<evidence type="ECO:0000313" key="4">
    <source>
        <dbReference type="Proteomes" id="UP000185860"/>
    </source>
</evidence>
<evidence type="ECO:0000313" key="3">
    <source>
        <dbReference type="EMBL" id="OKH37843.1"/>
    </source>
</evidence>
<protein>
    <submittedName>
        <fullName evidence="3">PIN domain-containing protein</fullName>
    </submittedName>
</protein>
<dbReference type="InterPro" id="IPR029060">
    <property type="entry name" value="PIN-like_dom_sf"/>
</dbReference>
<dbReference type="STRING" id="454136.NIES2119_11860"/>
<dbReference type="Pfam" id="PF13470">
    <property type="entry name" value="PIN_3"/>
    <property type="match status" value="1"/>
</dbReference>
<evidence type="ECO:0000259" key="1">
    <source>
        <dbReference type="Pfam" id="PF13470"/>
    </source>
</evidence>
<dbReference type="Proteomes" id="UP000185860">
    <property type="component" value="Unassembled WGS sequence"/>
</dbReference>
<dbReference type="AlphaFoldDB" id="A0A1U7IKZ0"/>
<feature type="domain" description="VapC50 C-terminal" evidence="2">
    <location>
        <begin position="132"/>
        <end position="186"/>
    </location>
</feature>
<reference evidence="3 4" key="1">
    <citation type="submission" date="2016-11" db="EMBL/GenBank/DDBJ databases">
        <title>Draft Genome Sequences of Nine Cyanobacterial Strains from Diverse Habitats.</title>
        <authorList>
            <person name="Zhu T."/>
            <person name="Hou S."/>
            <person name="Lu X."/>
            <person name="Hess W.R."/>
        </authorList>
    </citation>
    <scope>NUCLEOTIDE SEQUENCE [LARGE SCALE GENOMIC DNA]</scope>
    <source>
        <strain evidence="3 4">IAM M-71</strain>
    </source>
</reference>
<proteinExistence type="predicted"/>
<organism evidence="3 4">
    <name type="scientific">[Phormidium ambiguum] IAM M-71</name>
    <dbReference type="NCBI Taxonomy" id="454136"/>
    <lineage>
        <taxon>Bacteria</taxon>
        <taxon>Bacillati</taxon>
        <taxon>Cyanobacteriota</taxon>
        <taxon>Cyanophyceae</taxon>
        <taxon>Oscillatoriophycideae</taxon>
        <taxon>Aerosakkonematales</taxon>
        <taxon>Aerosakkonemataceae</taxon>
        <taxon>Floridanema</taxon>
    </lineage>
</organism>
<comment type="caution">
    <text evidence="3">The sequence shown here is derived from an EMBL/GenBank/DDBJ whole genome shotgun (WGS) entry which is preliminary data.</text>
</comment>
<dbReference type="EMBL" id="MRCE01000010">
    <property type="protein sequence ID" value="OKH37843.1"/>
    <property type="molecule type" value="Genomic_DNA"/>
</dbReference>
<dbReference type="RefSeq" id="WP_073593683.1">
    <property type="nucleotide sequence ID" value="NZ_MRCE01000010.1"/>
</dbReference>
<dbReference type="SUPFAM" id="SSF88723">
    <property type="entry name" value="PIN domain-like"/>
    <property type="match status" value="1"/>
</dbReference>
<sequence length="191" mass="22084">MYPSSFTALYDACVLYPAPLRDFLVQLALTDLFRAKWTNQIHEEWIGNVLKNRQDLTIEQLTRTKELMNSYVRDCLVTDYEYLIESIQLPDPNDRHVLAAAIKAGADVIVTFNLSDFPQNILQKYDIEPQHPDEFISDLIDLKPGKIVAVAEICRQRLKNPPKSIDDYLETLLQQGLSISVSMLREFYNEF</sequence>
<dbReference type="InterPro" id="IPR002716">
    <property type="entry name" value="PIN_dom"/>
</dbReference>